<evidence type="ECO:0000259" key="2">
    <source>
        <dbReference type="Pfam" id="PF00171"/>
    </source>
</evidence>
<sequence length="196" mass="20601">MTPQGTSLIGQQAVTGGQAVIRAIDPSTGEALAPDYPGLDRNAVVQACELAEMAFASYRESTLEERATFLETVASEIEALGDALVERAMAETGLPQARIQGERGRTCGQLRLFASVVRAGEWLDVRLDPALPEREPMPRVDLRQRHVPLGPVAVFGASNFPLAFSVAGGDTASALAAGCPVIVKAHSAHPGTSELV</sequence>
<evidence type="ECO:0000313" key="3">
    <source>
        <dbReference type="EMBL" id="SDK27367.1"/>
    </source>
</evidence>
<proteinExistence type="predicted"/>
<protein>
    <submittedName>
        <fullName evidence="3">Aldehyde dehydrogenase family protein</fullName>
    </submittedName>
</protein>
<dbReference type="Pfam" id="PF00171">
    <property type="entry name" value="Aldedh"/>
    <property type="match status" value="1"/>
</dbReference>
<dbReference type="AlphaFoldDB" id="A0A1G9AJ69"/>
<reference evidence="3 4" key="1">
    <citation type="submission" date="2016-10" db="EMBL/GenBank/DDBJ databases">
        <authorList>
            <person name="de Groot N.N."/>
        </authorList>
    </citation>
    <scope>NUCLEOTIDE SEQUENCE [LARGE SCALE GENOMIC DNA]</scope>
    <source>
        <strain evidence="3 4">CGMCC 1.6133</strain>
    </source>
</reference>
<dbReference type="PANTHER" id="PTHR43353:SF3">
    <property type="entry name" value="ALDEHYDE DEHYDROGENASE-RELATED"/>
    <property type="match status" value="1"/>
</dbReference>
<feature type="non-terminal residue" evidence="3">
    <location>
        <position position="196"/>
    </location>
</feature>
<dbReference type="SUPFAM" id="SSF53720">
    <property type="entry name" value="ALDH-like"/>
    <property type="match status" value="1"/>
</dbReference>
<dbReference type="RefSeq" id="WP_143005119.1">
    <property type="nucleotide sequence ID" value="NZ_FNES01000014.1"/>
</dbReference>
<dbReference type="InterPro" id="IPR016161">
    <property type="entry name" value="Ald_DH/histidinol_DH"/>
</dbReference>
<gene>
    <name evidence="3" type="ORF">SAMN04487954_1141</name>
</gene>
<accession>A0A1G9AJ69</accession>
<dbReference type="Proteomes" id="UP000198525">
    <property type="component" value="Unassembled WGS sequence"/>
</dbReference>
<keyword evidence="4" id="KW-1185">Reference proteome</keyword>
<dbReference type="EMBL" id="FNES01000014">
    <property type="protein sequence ID" value="SDK27367.1"/>
    <property type="molecule type" value="Genomic_DNA"/>
</dbReference>
<name>A0A1G9AJ69_9GAMM</name>
<evidence type="ECO:0000313" key="4">
    <source>
        <dbReference type="Proteomes" id="UP000198525"/>
    </source>
</evidence>
<feature type="domain" description="Aldehyde dehydrogenase" evidence="2">
    <location>
        <begin position="19"/>
        <end position="194"/>
    </location>
</feature>
<evidence type="ECO:0000256" key="1">
    <source>
        <dbReference type="ARBA" id="ARBA00023002"/>
    </source>
</evidence>
<dbReference type="Gene3D" id="3.40.605.10">
    <property type="entry name" value="Aldehyde Dehydrogenase, Chain A, domain 1"/>
    <property type="match status" value="1"/>
</dbReference>
<organism evidence="3 4">
    <name type="scientific">Billgrantia gudaonensis</name>
    <dbReference type="NCBI Taxonomy" id="376427"/>
    <lineage>
        <taxon>Bacteria</taxon>
        <taxon>Pseudomonadati</taxon>
        <taxon>Pseudomonadota</taxon>
        <taxon>Gammaproteobacteria</taxon>
        <taxon>Oceanospirillales</taxon>
        <taxon>Halomonadaceae</taxon>
        <taxon>Billgrantia</taxon>
    </lineage>
</organism>
<dbReference type="InterPro" id="IPR016162">
    <property type="entry name" value="Ald_DH_N"/>
</dbReference>
<dbReference type="PANTHER" id="PTHR43353">
    <property type="entry name" value="SUCCINATE-SEMIALDEHYDE DEHYDROGENASE, MITOCHONDRIAL"/>
    <property type="match status" value="1"/>
</dbReference>
<dbReference type="OrthoDB" id="9770537at2"/>
<dbReference type="GO" id="GO:0016491">
    <property type="term" value="F:oxidoreductase activity"/>
    <property type="evidence" value="ECO:0007669"/>
    <property type="project" value="UniProtKB-KW"/>
</dbReference>
<dbReference type="InterPro" id="IPR015590">
    <property type="entry name" value="Aldehyde_DH_dom"/>
</dbReference>
<keyword evidence="1" id="KW-0560">Oxidoreductase</keyword>
<dbReference type="InterPro" id="IPR050740">
    <property type="entry name" value="Aldehyde_DH_Superfamily"/>
</dbReference>
<dbReference type="STRING" id="376427.SAMN04487954_1141"/>